<keyword evidence="9" id="KW-1185">Reference proteome</keyword>
<comment type="similarity">
    <text evidence="2 7">Belongs to the FPP/GGPP synthase family.</text>
</comment>
<dbReference type="GO" id="GO:0016114">
    <property type="term" value="P:terpenoid biosynthetic process"/>
    <property type="evidence" value="ECO:0007669"/>
    <property type="project" value="UniProtKB-ARBA"/>
</dbReference>
<evidence type="ECO:0000256" key="6">
    <source>
        <dbReference type="ARBA" id="ARBA00023229"/>
    </source>
</evidence>
<sequence length="303" mass="32122">MLMHVEPSHSFDLAAYLGSRRARIDATLESLIALEEPRVLFEAMRYSLLAGGKRLRPILCLAACELSGARAEVALPTACAIEMIHTMSLIHDDLPAMDDADCRRGRLASHKMHGEALAILAGDSLLAHSFEVIARHTSGVPAKRILAVIAELGRAAGPRGLAGGQVEDLTHEGKRCVSVETLEDIHHRKTGALLTASVLSGALLGGADGPTKGRLRRYAERLGLAFQIVDDILDVTSTCEALGKSVGRDASAQKATYPRVLGLAESTRLAEALIADAKDELGCFGERAAPLVALAESTIAAIR</sequence>
<dbReference type="InterPro" id="IPR000092">
    <property type="entry name" value="Polyprenyl_synt"/>
</dbReference>
<dbReference type="InterPro" id="IPR008949">
    <property type="entry name" value="Isoprenoid_synthase_dom_sf"/>
</dbReference>
<evidence type="ECO:0000313" key="9">
    <source>
        <dbReference type="Proteomes" id="UP000440224"/>
    </source>
</evidence>
<evidence type="ECO:0000256" key="7">
    <source>
        <dbReference type="RuleBase" id="RU004466"/>
    </source>
</evidence>
<dbReference type="PANTHER" id="PTHR43281">
    <property type="entry name" value="FARNESYL DIPHOSPHATE SYNTHASE"/>
    <property type="match status" value="1"/>
</dbReference>
<evidence type="ECO:0000256" key="3">
    <source>
        <dbReference type="ARBA" id="ARBA00022679"/>
    </source>
</evidence>
<keyword evidence="5" id="KW-0460">Magnesium</keyword>
<dbReference type="EMBL" id="WJIE01000005">
    <property type="protein sequence ID" value="MRG93684.1"/>
    <property type="molecule type" value="Genomic_DNA"/>
</dbReference>
<dbReference type="SFLD" id="SFLDS00005">
    <property type="entry name" value="Isoprenoid_Synthase_Type_I"/>
    <property type="match status" value="1"/>
</dbReference>
<dbReference type="Proteomes" id="UP000440224">
    <property type="component" value="Unassembled WGS sequence"/>
</dbReference>
<organism evidence="8 9">
    <name type="scientific">Polyangium spumosum</name>
    <dbReference type="NCBI Taxonomy" id="889282"/>
    <lineage>
        <taxon>Bacteria</taxon>
        <taxon>Pseudomonadati</taxon>
        <taxon>Myxococcota</taxon>
        <taxon>Polyangia</taxon>
        <taxon>Polyangiales</taxon>
        <taxon>Polyangiaceae</taxon>
        <taxon>Polyangium</taxon>
    </lineage>
</organism>
<dbReference type="CDD" id="cd00685">
    <property type="entry name" value="Trans_IPPS_HT"/>
    <property type="match status" value="1"/>
</dbReference>
<keyword evidence="6" id="KW-0414">Isoprene biosynthesis</keyword>
<dbReference type="Pfam" id="PF00348">
    <property type="entry name" value="polyprenyl_synt"/>
    <property type="match status" value="1"/>
</dbReference>
<evidence type="ECO:0000256" key="4">
    <source>
        <dbReference type="ARBA" id="ARBA00022723"/>
    </source>
</evidence>
<comment type="cofactor">
    <cofactor evidence="1">
        <name>Mg(2+)</name>
        <dbReference type="ChEBI" id="CHEBI:18420"/>
    </cofactor>
</comment>
<evidence type="ECO:0000256" key="2">
    <source>
        <dbReference type="ARBA" id="ARBA00006706"/>
    </source>
</evidence>
<comment type="caution">
    <text evidence="8">The sequence shown here is derived from an EMBL/GenBank/DDBJ whole genome shotgun (WGS) entry which is preliminary data.</text>
</comment>
<dbReference type="InterPro" id="IPR033749">
    <property type="entry name" value="Polyprenyl_synt_CS"/>
</dbReference>
<dbReference type="PANTHER" id="PTHR43281:SF1">
    <property type="entry name" value="FARNESYL DIPHOSPHATE SYNTHASE"/>
    <property type="match status" value="1"/>
</dbReference>
<protein>
    <submittedName>
        <fullName evidence="8">Polyprenyl synthetase family protein</fullName>
    </submittedName>
</protein>
<dbReference type="GO" id="GO:0005737">
    <property type="term" value="C:cytoplasm"/>
    <property type="evidence" value="ECO:0007669"/>
    <property type="project" value="UniProtKB-ARBA"/>
</dbReference>
<keyword evidence="4" id="KW-0479">Metal-binding</keyword>
<keyword evidence="3 7" id="KW-0808">Transferase</keyword>
<dbReference type="PROSITE" id="PS00723">
    <property type="entry name" value="POLYPRENYL_SYNTHASE_1"/>
    <property type="match status" value="1"/>
</dbReference>
<evidence type="ECO:0000313" key="8">
    <source>
        <dbReference type="EMBL" id="MRG93684.1"/>
    </source>
</evidence>
<dbReference type="PROSITE" id="PS00444">
    <property type="entry name" value="POLYPRENYL_SYNTHASE_2"/>
    <property type="match status" value="1"/>
</dbReference>
<dbReference type="FunFam" id="1.10.600.10:FF:000001">
    <property type="entry name" value="Geranylgeranyl diphosphate synthase"/>
    <property type="match status" value="1"/>
</dbReference>
<reference evidence="8 9" key="1">
    <citation type="submission" date="2019-10" db="EMBL/GenBank/DDBJ databases">
        <title>A soil myxobacterium in the family Polyangiaceae.</title>
        <authorList>
            <person name="Li Y."/>
            <person name="Wang J."/>
        </authorList>
    </citation>
    <scope>NUCLEOTIDE SEQUENCE [LARGE SCALE GENOMIC DNA]</scope>
    <source>
        <strain evidence="8 9">DSM 14734</strain>
    </source>
</reference>
<accession>A0A6N7PUC8</accession>
<dbReference type="NCBIfam" id="NF045485">
    <property type="entry name" value="FPPsyn"/>
    <property type="match status" value="1"/>
</dbReference>
<dbReference type="GO" id="GO:0004659">
    <property type="term" value="F:prenyltransferase activity"/>
    <property type="evidence" value="ECO:0007669"/>
    <property type="project" value="InterPro"/>
</dbReference>
<evidence type="ECO:0000256" key="5">
    <source>
        <dbReference type="ARBA" id="ARBA00022842"/>
    </source>
</evidence>
<dbReference type="SUPFAM" id="SSF48576">
    <property type="entry name" value="Terpenoid synthases"/>
    <property type="match status" value="1"/>
</dbReference>
<dbReference type="Gene3D" id="1.10.600.10">
    <property type="entry name" value="Farnesyl Diphosphate Synthase"/>
    <property type="match status" value="1"/>
</dbReference>
<name>A0A6N7PUC8_9BACT</name>
<dbReference type="InterPro" id="IPR053378">
    <property type="entry name" value="Prenyl_diphosphate_synthase"/>
</dbReference>
<dbReference type="OrthoDB" id="9805316at2"/>
<dbReference type="GO" id="GO:0046872">
    <property type="term" value="F:metal ion binding"/>
    <property type="evidence" value="ECO:0007669"/>
    <property type="project" value="UniProtKB-KW"/>
</dbReference>
<dbReference type="SFLD" id="SFLDG01017">
    <property type="entry name" value="Polyprenyl_Transferase_Like"/>
    <property type="match status" value="1"/>
</dbReference>
<evidence type="ECO:0000256" key="1">
    <source>
        <dbReference type="ARBA" id="ARBA00001946"/>
    </source>
</evidence>
<proteinExistence type="inferred from homology"/>
<dbReference type="AlphaFoldDB" id="A0A6N7PUC8"/>
<gene>
    <name evidence="8" type="ORF">GF068_17465</name>
</gene>